<organism evidence="1 2">
    <name type="scientific">Galemys pyrenaicus</name>
    <name type="common">Iberian desman</name>
    <name type="synonym">Pyrenean desman</name>
    <dbReference type="NCBI Taxonomy" id="202257"/>
    <lineage>
        <taxon>Eukaryota</taxon>
        <taxon>Metazoa</taxon>
        <taxon>Chordata</taxon>
        <taxon>Craniata</taxon>
        <taxon>Vertebrata</taxon>
        <taxon>Euteleostomi</taxon>
        <taxon>Mammalia</taxon>
        <taxon>Eutheria</taxon>
        <taxon>Laurasiatheria</taxon>
        <taxon>Eulipotyphla</taxon>
        <taxon>Talpidae</taxon>
        <taxon>Galemys</taxon>
    </lineage>
</organism>
<protein>
    <submittedName>
        <fullName evidence="1">Uncharacterized protein</fullName>
    </submittedName>
</protein>
<dbReference type="Proteomes" id="UP000700334">
    <property type="component" value="Unassembled WGS sequence"/>
</dbReference>
<accession>A0A8J6E672</accession>
<dbReference type="AlphaFoldDB" id="A0A8J6E672"/>
<proteinExistence type="predicted"/>
<gene>
    <name evidence="1" type="ORF">J0S82_008257</name>
</gene>
<evidence type="ECO:0000313" key="1">
    <source>
        <dbReference type="EMBL" id="KAG8525128.1"/>
    </source>
</evidence>
<name>A0A8J6E672_GALPY</name>
<reference evidence="1" key="1">
    <citation type="journal article" date="2021" name="Evol. Appl.">
        <title>The genome of the Pyrenean desman and the effects of bottlenecks and inbreeding on the genomic landscape of an endangered species.</title>
        <authorList>
            <person name="Escoda L."/>
            <person name="Castresana J."/>
        </authorList>
    </citation>
    <scope>NUCLEOTIDE SEQUENCE</scope>
    <source>
        <strain evidence="1">IBE-C5619</strain>
    </source>
</reference>
<comment type="caution">
    <text evidence="1">The sequence shown here is derived from an EMBL/GenBank/DDBJ whole genome shotgun (WGS) entry which is preliminary data.</text>
</comment>
<sequence length="125" mass="13879">SNAQIQVLGIEKNPQKNFGNVWTHANIFLSSPWPHVEQTSGTSLEAQQDVLRQKQSDEVGLESHSGDKYEGHLHQISRKLSNKNKASMVLELGPLGQSSHSKESQFRHLGLLTALMRSVVPLLTD</sequence>
<dbReference type="EMBL" id="JAGFMF010010043">
    <property type="protein sequence ID" value="KAG8525128.1"/>
    <property type="molecule type" value="Genomic_DNA"/>
</dbReference>
<evidence type="ECO:0000313" key="2">
    <source>
        <dbReference type="Proteomes" id="UP000700334"/>
    </source>
</evidence>
<feature type="non-terminal residue" evidence="1">
    <location>
        <position position="1"/>
    </location>
</feature>
<keyword evidence="2" id="KW-1185">Reference proteome</keyword>